<dbReference type="Gene3D" id="3.40.50.720">
    <property type="entry name" value="NAD(P)-binding Rossmann-like Domain"/>
    <property type="match status" value="1"/>
</dbReference>
<reference evidence="4 5" key="1">
    <citation type="submission" date="2020-03" db="EMBL/GenBank/DDBJ databases">
        <title>Genomic Encyclopedia of Type Strains, Phase IV (KMG-IV): sequencing the most valuable type-strain genomes for metagenomic binning, comparative biology and taxonomic classification.</title>
        <authorList>
            <person name="Goeker M."/>
        </authorList>
    </citation>
    <scope>NUCLEOTIDE SEQUENCE [LARGE SCALE GENOMIC DNA]</scope>
    <source>
        <strain evidence="4 5">DSM 102865</strain>
    </source>
</reference>
<dbReference type="InterPro" id="IPR002347">
    <property type="entry name" value="SDR_fam"/>
</dbReference>
<feature type="transmembrane region" description="Helical" evidence="3">
    <location>
        <begin position="6"/>
        <end position="30"/>
    </location>
</feature>
<protein>
    <submittedName>
        <fullName evidence="4">NAD(P)-dependent dehydrogenase (Short-subunit alcohol dehydrogenase family)</fullName>
    </submittedName>
</protein>
<dbReference type="CDD" id="cd05233">
    <property type="entry name" value="SDR_c"/>
    <property type="match status" value="1"/>
</dbReference>
<keyword evidence="3" id="KW-1133">Transmembrane helix</keyword>
<evidence type="ECO:0000313" key="4">
    <source>
        <dbReference type="EMBL" id="NIJ54605.1"/>
    </source>
</evidence>
<dbReference type="EMBL" id="JAASQJ010000003">
    <property type="protein sequence ID" value="NIJ54605.1"/>
    <property type="molecule type" value="Genomic_DNA"/>
</dbReference>
<evidence type="ECO:0000256" key="2">
    <source>
        <dbReference type="ARBA" id="ARBA00023002"/>
    </source>
</evidence>
<evidence type="ECO:0000256" key="3">
    <source>
        <dbReference type="SAM" id="Phobius"/>
    </source>
</evidence>
<dbReference type="Pfam" id="PF13561">
    <property type="entry name" value="adh_short_C2"/>
    <property type="match status" value="1"/>
</dbReference>
<dbReference type="InterPro" id="IPR051122">
    <property type="entry name" value="SDR_DHRS6-like"/>
</dbReference>
<accession>A0ABX0USH6</accession>
<sequence>MSFSFYTYQIVCTSFLGSKYIGFYLCFLVIKKQKNDNEKFEGQNHHYRWWQFGHWVVCCQSAGSITFTGGVSTDRPITGAWVSGLATASAEQLAKVLVMEFPTIRFNAVAPGNTDTPMWDGIMGENKIGILANVAERLPFKKIASADEVASAAVFLMSNASITGEVIHVDGGSRLI</sequence>
<evidence type="ECO:0000256" key="1">
    <source>
        <dbReference type="ARBA" id="ARBA00006484"/>
    </source>
</evidence>
<dbReference type="Proteomes" id="UP001179181">
    <property type="component" value="Unassembled WGS sequence"/>
</dbReference>
<keyword evidence="3" id="KW-0472">Membrane</keyword>
<name>A0ABX0USH6_9BACT</name>
<gene>
    <name evidence="4" type="ORF">FHS68_003787</name>
</gene>
<dbReference type="InterPro" id="IPR036291">
    <property type="entry name" value="NAD(P)-bd_dom_sf"/>
</dbReference>
<proteinExistence type="inferred from homology"/>
<organism evidence="4 5">
    <name type="scientific">Dyadobacter arcticus</name>
    <dbReference type="NCBI Taxonomy" id="1078754"/>
    <lineage>
        <taxon>Bacteria</taxon>
        <taxon>Pseudomonadati</taxon>
        <taxon>Bacteroidota</taxon>
        <taxon>Cytophagia</taxon>
        <taxon>Cytophagales</taxon>
        <taxon>Spirosomataceae</taxon>
        <taxon>Dyadobacter</taxon>
    </lineage>
</organism>
<keyword evidence="3" id="KW-0812">Transmembrane</keyword>
<keyword evidence="2" id="KW-0560">Oxidoreductase</keyword>
<dbReference type="PRINTS" id="PR00081">
    <property type="entry name" value="GDHRDH"/>
</dbReference>
<comment type="caution">
    <text evidence="4">The sequence shown here is derived from an EMBL/GenBank/DDBJ whole genome shotgun (WGS) entry which is preliminary data.</text>
</comment>
<comment type="similarity">
    <text evidence="1">Belongs to the short-chain dehydrogenases/reductases (SDR) family.</text>
</comment>
<dbReference type="PANTHER" id="PTHR43477:SF1">
    <property type="entry name" value="DIHYDROANTICAPSIN 7-DEHYDROGENASE"/>
    <property type="match status" value="1"/>
</dbReference>
<dbReference type="PANTHER" id="PTHR43477">
    <property type="entry name" value="DIHYDROANTICAPSIN 7-DEHYDROGENASE"/>
    <property type="match status" value="1"/>
</dbReference>
<evidence type="ECO:0000313" key="5">
    <source>
        <dbReference type="Proteomes" id="UP001179181"/>
    </source>
</evidence>
<dbReference type="RefSeq" id="WP_167273005.1">
    <property type="nucleotide sequence ID" value="NZ_JAASQJ010000003.1"/>
</dbReference>
<dbReference type="SUPFAM" id="SSF51735">
    <property type="entry name" value="NAD(P)-binding Rossmann-fold domains"/>
    <property type="match status" value="1"/>
</dbReference>
<keyword evidence="5" id="KW-1185">Reference proteome</keyword>